<dbReference type="EMBL" id="JADOUA010000001">
    <property type="protein sequence ID" value="MBG6089218.1"/>
    <property type="molecule type" value="Genomic_DNA"/>
</dbReference>
<dbReference type="CDD" id="cd00093">
    <property type="entry name" value="HTH_XRE"/>
    <property type="match status" value="1"/>
</dbReference>
<gene>
    <name evidence="2" type="ORF">IW256_003331</name>
</gene>
<dbReference type="GO" id="GO:0003677">
    <property type="term" value="F:DNA binding"/>
    <property type="evidence" value="ECO:0007669"/>
    <property type="project" value="InterPro"/>
</dbReference>
<proteinExistence type="predicted"/>
<evidence type="ECO:0000313" key="2">
    <source>
        <dbReference type="EMBL" id="MBG6089218.1"/>
    </source>
</evidence>
<accession>A0A931DII5</accession>
<keyword evidence="3" id="KW-1185">Reference proteome</keyword>
<protein>
    <submittedName>
        <fullName evidence="2">Transcriptional regulator with XRE-family HTH domain</fullName>
    </submittedName>
</protein>
<sequence>MSGRWSGEGARVSEAYGATIAKWRLSRRLKTLREEAGYTANQVCDRLNWGRGKVGRFEANSWVRPELSDIRDLARVYGQVDGDLEELERLAAHARARAWWRGYPEVFANEFPGFEADASSIRVMTPLVLPGLLQTPAYIRALMATGARSGAWRDAALAARLRRQRILDRDDGTAPELLAIISEASLLFRWGGREDRRAQLAHLVEMGRRPNIEIRLLRFGDGLYPGMSTLVNLFRFPGEPSMVYLENDVAIQENTDPESVEAYEQIVQRAREAALGPAETADFLDKMTDTLE</sequence>
<dbReference type="Pfam" id="PF19054">
    <property type="entry name" value="DUF5753"/>
    <property type="match status" value="1"/>
</dbReference>
<dbReference type="Proteomes" id="UP000614047">
    <property type="component" value="Unassembled WGS sequence"/>
</dbReference>
<evidence type="ECO:0000259" key="1">
    <source>
        <dbReference type="PROSITE" id="PS50943"/>
    </source>
</evidence>
<dbReference type="RefSeq" id="WP_197011852.1">
    <property type="nucleotide sequence ID" value="NZ_BAABES010000004.1"/>
</dbReference>
<dbReference type="AlphaFoldDB" id="A0A931DII5"/>
<dbReference type="InterPro" id="IPR043917">
    <property type="entry name" value="DUF5753"/>
</dbReference>
<reference evidence="2" key="1">
    <citation type="submission" date="2020-11" db="EMBL/GenBank/DDBJ databases">
        <title>Sequencing the genomes of 1000 actinobacteria strains.</title>
        <authorList>
            <person name="Klenk H.-P."/>
        </authorList>
    </citation>
    <scope>NUCLEOTIDE SEQUENCE</scope>
    <source>
        <strain evidence="2">DSM 43175</strain>
    </source>
</reference>
<dbReference type="SUPFAM" id="SSF47413">
    <property type="entry name" value="lambda repressor-like DNA-binding domains"/>
    <property type="match status" value="1"/>
</dbReference>
<dbReference type="InterPro" id="IPR010982">
    <property type="entry name" value="Lambda_DNA-bd_dom_sf"/>
</dbReference>
<name>A0A931DII5_9ACTN</name>
<feature type="domain" description="HTH cro/C1-type" evidence="1">
    <location>
        <begin position="29"/>
        <end position="87"/>
    </location>
</feature>
<dbReference type="InterPro" id="IPR001387">
    <property type="entry name" value="Cro/C1-type_HTH"/>
</dbReference>
<organism evidence="2 3">
    <name type="scientific">Actinomadura viridis</name>
    <dbReference type="NCBI Taxonomy" id="58110"/>
    <lineage>
        <taxon>Bacteria</taxon>
        <taxon>Bacillati</taxon>
        <taxon>Actinomycetota</taxon>
        <taxon>Actinomycetes</taxon>
        <taxon>Streptosporangiales</taxon>
        <taxon>Thermomonosporaceae</taxon>
        <taxon>Actinomadura</taxon>
    </lineage>
</organism>
<dbReference type="Pfam" id="PF13560">
    <property type="entry name" value="HTH_31"/>
    <property type="match status" value="1"/>
</dbReference>
<dbReference type="Gene3D" id="1.10.260.40">
    <property type="entry name" value="lambda repressor-like DNA-binding domains"/>
    <property type="match status" value="1"/>
</dbReference>
<comment type="caution">
    <text evidence="2">The sequence shown here is derived from an EMBL/GenBank/DDBJ whole genome shotgun (WGS) entry which is preliminary data.</text>
</comment>
<dbReference type="SMART" id="SM00530">
    <property type="entry name" value="HTH_XRE"/>
    <property type="match status" value="1"/>
</dbReference>
<evidence type="ECO:0000313" key="3">
    <source>
        <dbReference type="Proteomes" id="UP000614047"/>
    </source>
</evidence>
<dbReference type="PROSITE" id="PS50943">
    <property type="entry name" value="HTH_CROC1"/>
    <property type="match status" value="1"/>
</dbReference>